<dbReference type="PANTHER" id="PTHR45527">
    <property type="entry name" value="NONRIBOSOMAL PEPTIDE SYNTHETASE"/>
    <property type="match status" value="1"/>
</dbReference>
<dbReference type="Gene3D" id="3.40.50.12780">
    <property type="entry name" value="N-terminal domain of ligase-like"/>
    <property type="match status" value="1"/>
</dbReference>
<dbReference type="CDD" id="cd19531">
    <property type="entry name" value="LCL_NRPS-like"/>
    <property type="match status" value="1"/>
</dbReference>
<evidence type="ECO:0000313" key="5">
    <source>
        <dbReference type="Proteomes" id="UP000326979"/>
    </source>
</evidence>
<feature type="non-terminal residue" evidence="4">
    <location>
        <position position="1"/>
    </location>
</feature>
<dbReference type="InterPro" id="IPR023213">
    <property type="entry name" value="CAT-like_dom_sf"/>
</dbReference>
<dbReference type="PANTHER" id="PTHR45527:SF1">
    <property type="entry name" value="FATTY ACID SYNTHASE"/>
    <property type="match status" value="1"/>
</dbReference>
<reference evidence="4 5" key="1">
    <citation type="submission" date="2019-07" db="EMBL/GenBank/DDBJ databases">
        <title>New species of Amycolatopsis and Streptomyces.</title>
        <authorList>
            <person name="Duangmal K."/>
            <person name="Teo W.F.A."/>
            <person name="Lipun K."/>
        </authorList>
    </citation>
    <scope>NUCLEOTIDE SEQUENCE [LARGE SCALE GENOMIC DNA]</scope>
    <source>
        <strain evidence="4 5">TISTR 2346</strain>
    </source>
</reference>
<dbReference type="InterPro" id="IPR042099">
    <property type="entry name" value="ANL_N_sf"/>
</dbReference>
<dbReference type="GO" id="GO:0031177">
    <property type="term" value="F:phosphopantetheine binding"/>
    <property type="evidence" value="ECO:0007669"/>
    <property type="project" value="TreeGrafter"/>
</dbReference>
<dbReference type="Gene3D" id="3.30.559.10">
    <property type="entry name" value="Chloramphenicol acetyltransferase-like domain"/>
    <property type="match status" value="1"/>
</dbReference>
<dbReference type="Gene3D" id="3.30.559.30">
    <property type="entry name" value="Nonribosomal peptide synthetase, condensation domain"/>
    <property type="match status" value="1"/>
</dbReference>
<dbReference type="InterPro" id="IPR000873">
    <property type="entry name" value="AMP-dep_synth/lig_dom"/>
</dbReference>
<dbReference type="SUPFAM" id="SSF52777">
    <property type="entry name" value="CoA-dependent acyltransferases"/>
    <property type="match status" value="2"/>
</dbReference>
<feature type="region of interest" description="Disordered" evidence="1">
    <location>
        <begin position="335"/>
        <end position="380"/>
    </location>
</feature>
<comment type="caution">
    <text evidence="4">The sequence shown here is derived from an EMBL/GenBank/DDBJ whole genome shotgun (WGS) entry which is preliminary data.</text>
</comment>
<feature type="non-terminal residue" evidence="4">
    <location>
        <position position="532"/>
    </location>
</feature>
<dbReference type="GO" id="GO:0005829">
    <property type="term" value="C:cytosol"/>
    <property type="evidence" value="ECO:0007669"/>
    <property type="project" value="TreeGrafter"/>
</dbReference>
<dbReference type="AlphaFoldDB" id="A0A5N8WKB2"/>
<dbReference type="GO" id="GO:0043041">
    <property type="term" value="P:amino acid activation for nonribosomal peptide biosynthetic process"/>
    <property type="evidence" value="ECO:0007669"/>
    <property type="project" value="TreeGrafter"/>
</dbReference>
<evidence type="ECO:0000256" key="1">
    <source>
        <dbReference type="SAM" id="MobiDB-lite"/>
    </source>
</evidence>
<evidence type="ECO:0000259" key="3">
    <source>
        <dbReference type="Pfam" id="PF00668"/>
    </source>
</evidence>
<evidence type="ECO:0000313" key="4">
    <source>
        <dbReference type="EMBL" id="MPY46954.1"/>
    </source>
</evidence>
<dbReference type="GO" id="GO:0044550">
    <property type="term" value="P:secondary metabolite biosynthetic process"/>
    <property type="evidence" value="ECO:0007669"/>
    <property type="project" value="TreeGrafter"/>
</dbReference>
<dbReference type="InterPro" id="IPR001242">
    <property type="entry name" value="Condensation_dom"/>
</dbReference>
<protein>
    <submittedName>
        <fullName evidence="4">AMP-binding protein</fullName>
    </submittedName>
</protein>
<evidence type="ECO:0000259" key="2">
    <source>
        <dbReference type="Pfam" id="PF00501"/>
    </source>
</evidence>
<gene>
    <name evidence="4" type="ORF">FNH04_45810</name>
</gene>
<organism evidence="4 5">
    <name type="scientific">Streptomyces phyllanthi</name>
    <dbReference type="NCBI Taxonomy" id="1803180"/>
    <lineage>
        <taxon>Bacteria</taxon>
        <taxon>Bacillati</taxon>
        <taxon>Actinomycetota</taxon>
        <taxon>Actinomycetes</taxon>
        <taxon>Kitasatosporales</taxon>
        <taxon>Streptomycetaceae</taxon>
        <taxon>Streptomyces</taxon>
    </lineage>
</organism>
<dbReference type="EMBL" id="VJZE01000877">
    <property type="protein sequence ID" value="MPY46954.1"/>
    <property type="molecule type" value="Genomic_DNA"/>
</dbReference>
<keyword evidence="5" id="KW-1185">Reference proteome</keyword>
<proteinExistence type="predicted"/>
<dbReference type="Pfam" id="PF00501">
    <property type="entry name" value="AMP-binding"/>
    <property type="match status" value="1"/>
</dbReference>
<name>A0A5N8WKB2_9ACTN</name>
<feature type="domain" description="AMP-dependent synthetase/ligase" evidence="2">
    <location>
        <begin position="470"/>
        <end position="532"/>
    </location>
</feature>
<dbReference type="GO" id="GO:0003824">
    <property type="term" value="F:catalytic activity"/>
    <property type="evidence" value="ECO:0007669"/>
    <property type="project" value="InterPro"/>
</dbReference>
<dbReference type="GO" id="GO:0008610">
    <property type="term" value="P:lipid biosynthetic process"/>
    <property type="evidence" value="ECO:0007669"/>
    <property type="project" value="UniProtKB-ARBA"/>
</dbReference>
<dbReference type="Pfam" id="PF00668">
    <property type="entry name" value="Condensation"/>
    <property type="match status" value="1"/>
</dbReference>
<accession>A0A5N8WKB2</accession>
<feature type="domain" description="Condensation" evidence="3">
    <location>
        <begin position="1"/>
        <end position="448"/>
    </location>
</feature>
<dbReference type="RefSeq" id="WP_152792121.1">
    <property type="nucleotide sequence ID" value="NZ_VJZE01000877.1"/>
</dbReference>
<feature type="compositionally biased region" description="Basic and acidic residues" evidence="1">
    <location>
        <begin position="349"/>
        <end position="362"/>
    </location>
</feature>
<sequence>FMDRLEPGSVEYNVPSPMWFDGPVDVAALGAALGALVARHEVLRTRLVAGPDGVAYQVIDPPGPVPLPVVDVSGVAEPMAAASCLVEADAAEPFDLAAGPLVRACLVRAGLDRCVLVLSMHHVVSDEWSERIFWRELSALYRALRAGEPDPLPPLGVQYADFAVWQRSWLTGDVLDGQLAYWRDKLAGAPVLDLPTDRPRPPVRSSEGAAAGFTIPAETADAVRRIARANGATMFMTLLAAFDVVLARYCGTDDVTVGTPVAGRTRAETEDLIGFFVNTLVLRADLSGDPSFAELLRRVRETTLDGYAHQDLPFEQLVDALVTERDRSRPPLFQVLFSYDPPAPEDDNENTRLADDRADSHPGWDTGSGPGPDAGPSPLRVKTDLGVTLVDSGRALIGEIQYSTALFDAATIDRMAGHLAVVLEAVAAGAGRRVAELPILSAAERRQLIADGDGAVVALPGVGGAHDLVAERVRQHPDAVAVVCGSRLVTYGGLWERAGRFAGLLRAAGAGPESVVGLCLPRGIDLVAAVLG</sequence>
<dbReference type="OrthoDB" id="2472181at2"/>
<dbReference type="SUPFAM" id="SSF56801">
    <property type="entry name" value="Acetyl-CoA synthetase-like"/>
    <property type="match status" value="1"/>
</dbReference>
<dbReference type="Proteomes" id="UP000326979">
    <property type="component" value="Unassembled WGS sequence"/>
</dbReference>